<dbReference type="SUPFAM" id="SSF53850">
    <property type="entry name" value="Periplasmic binding protein-like II"/>
    <property type="match status" value="1"/>
</dbReference>
<dbReference type="InterPro" id="IPR039424">
    <property type="entry name" value="SBP_5"/>
</dbReference>
<evidence type="ECO:0000256" key="1">
    <source>
        <dbReference type="SAM" id="MobiDB-lite"/>
    </source>
</evidence>
<dbReference type="Gene3D" id="3.40.190.10">
    <property type="entry name" value="Periplasmic binding protein-like II"/>
    <property type="match status" value="1"/>
</dbReference>
<organism evidence="4 5">
    <name type="scientific">Cutibacterium avidum</name>
    <dbReference type="NCBI Taxonomy" id="33010"/>
    <lineage>
        <taxon>Bacteria</taxon>
        <taxon>Bacillati</taxon>
        <taxon>Actinomycetota</taxon>
        <taxon>Actinomycetes</taxon>
        <taxon>Propionibacteriales</taxon>
        <taxon>Propionibacteriaceae</taxon>
        <taxon>Cutibacterium</taxon>
    </lineage>
</organism>
<dbReference type="EMBL" id="NOWI01000010">
    <property type="protein sequence ID" value="RFT42350.1"/>
    <property type="molecule type" value="Genomic_DNA"/>
</dbReference>
<sequence>MRKTLTTAVAALAVGSLALTGCGQKNQSGGDQNKGDKATSASAPLAALNIKPRDQIKDGGTLRLTITTLPTGWNPMQVDNNSVDLQTTIWQFIGVNNFDIAEDGTPKPNPNYIESVKVDTKDGKQVVTLHLNPKAKWNSGRTIDYTDYQATWKSSNGENDKFLPATTDGFNQVTSVEKGDKDTDVVIKYKATYPDWTATWSNVLPKEGISDPNTFNSGWKTPNPDWFTGPFTPTKVDQASKTLTVKRNDKWWGDKAKLDTVTFKAMEDAAKTKAFANKEIDVADIIITKDGYETAKKRDDADMRAAGSLQWRHFTFNAKSASLSDKEVRQAIVKGINRPAIAKSDLAGLPVQADSVMLGNHFFMPGQPGYKDNSGDYKYDPKAAEKQLDEAGWKKQGDYRVKDGKTLTVNYAQLTGVPTSENEGALFKQDMAKIGVKVNLVNTPSSDMQKVLTNHSFDVIAFTWQGTPYPMANVRQIYGAAAEGSKKPSQSNFSQIIDPEVEKLIPQIDTEMDVNKRRELTNEADKHIWDDVMVLPLYRRIMFSGAPKNLANYGSATFQSTRGEDIGYVK</sequence>
<dbReference type="PANTHER" id="PTHR30290">
    <property type="entry name" value="PERIPLASMIC BINDING COMPONENT OF ABC TRANSPORTER"/>
    <property type="match status" value="1"/>
</dbReference>
<dbReference type="Pfam" id="PF00496">
    <property type="entry name" value="SBP_bac_5"/>
    <property type="match status" value="1"/>
</dbReference>
<dbReference type="PROSITE" id="PS51257">
    <property type="entry name" value="PROKAR_LIPOPROTEIN"/>
    <property type="match status" value="1"/>
</dbReference>
<accession>A0A3E2DAD5</accession>
<feature type="domain" description="Solute-binding protein family 5" evidence="3">
    <location>
        <begin position="108"/>
        <end position="479"/>
    </location>
</feature>
<protein>
    <submittedName>
        <fullName evidence="4">Peptide ABC transporter substrate-binding protein</fullName>
    </submittedName>
</protein>
<dbReference type="CDD" id="cd08501">
    <property type="entry name" value="PBP2_Lpqw"/>
    <property type="match status" value="1"/>
</dbReference>
<dbReference type="AlphaFoldDB" id="A0A3E2DAD5"/>
<evidence type="ECO:0000313" key="5">
    <source>
        <dbReference type="Proteomes" id="UP000259211"/>
    </source>
</evidence>
<dbReference type="PANTHER" id="PTHR30290:SF65">
    <property type="entry name" value="MONOACYL PHOSPHATIDYLINOSITOL TETRAMANNOSIDE-BINDING PROTEIN LPQW-RELATED"/>
    <property type="match status" value="1"/>
</dbReference>
<comment type="caution">
    <text evidence="4">The sequence shown here is derived from an EMBL/GenBank/DDBJ whole genome shotgun (WGS) entry which is preliminary data.</text>
</comment>
<dbReference type="Proteomes" id="UP000259211">
    <property type="component" value="Unassembled WGS sequence"/>
</dbReference>
<dbReference type="InterPro" id="IPR030678">
    <property type="entry name" value="Peptide/Ni-bd"/>
</dbReference>
<dbReference type="RefSeq" id="WP_065673147.1">
    <property type="nucleotide sequence ID" value="NZ_AP031491.1"/>
</dbReference>
<feature type="signal peptide" evidence="2">
    <location>
        <begin position="1"/>
        <end position="18"/>
    </location>
</feature>
<keyword evidence="2" id="KW-0732">Signal</keyword>
<feature type="chain" id="PRO_5038589925" evidence="2">
    <location>
        <begin position="19"/>
        <end position="570"/>
    </location>
</feature>
<evidence type="ECO:0000313" key="4">
    <source>
        <dbReference type="EMBL" id="RFT42350.1"/>
    </source>
</evidence>
<dbReference type="Gene3D" id="3.10.105.10">
    <property type="entry name" value="Dipeptide-binding Protein, Domain 3"/>
    <property type="match status" value="1"/>
</dbReference>
<evidence type="ECO:0000259" key="3">
    <source>
        <dbReference type="Pfam" id="PF00496"/>
    </source>
</evidence>
<name>A0A3E2DAD5_9ACTN</name>
<gene>
    <name evidence="4" type="ORF">CHT91_11210</name>
</gene>
<dbReference type="GO" id="GO:0015833">
    <property type="term" value="P:peptide transport"/>
    <property type="evidence" value="ECO:0007669"/>
    <property type="project" value="TreeGrafter"/>
</dbReference>
<feature type="region of interest" description="Disordered" evidence="1">
    <location>
        <begin position="25"/>
        <end position="45"/>
    </location>
</feature>
<reference evidence="4 5" key="1">
    <citation type="submission" date="2017-07" db="EMBL/GenBank/DDBJ databases">
        <authorList>
            <person name="Sun Z.S."/>
            <person name="Albrecht U."/>
            <person name="Echele G."/>
            <person name="Lee C.C."/>
        </authorList>
    </citation>
    <scope>NUCLEOTIDE SEQUENCE [LARGE SCALE GENOMIC DNA]</scope>
    <source>
        <strain evidence="4 5">P16-029</strain>
    </source>
</reference>
<evidence type="ECO:0000256" key="2">
    <source>
        <dbReference type="SAM" id="SignalP"/>
    </source>
</evidence>
<dbReference type="PIRSF" id="PIRSF002741">
    <property type="entry name" value="MppA"/>
    <property type="match status" value="1"/>
</dbReference>
<dbReference type="GO" id="GO:0043190">
    <property type="term" value="C:ATP-binding cassette (ABC) transporter complex"/>
    <property type="evidence" value="ECO:0007669"/>
    <property type="project" value="InterPro"/>
</dbReference>
<dbReference type="InterPro" id="IPR000914">
    <property type="entry name" value="SBP_5_dom"/>
</dbReference>
<dbReference type="GO" id="GO:0042597">
    <property type="term" value="C:periplasmic space"/>
    <property type="evidence" value="ECO:0007669"/>
    <property type="project" value="UniProtKB-ARBA"/>
</dbReference>
<dbReference type="GO" id="GO:1904680">
    <property type="term" value="F:peptide transmembrane transporter activity"/>
    <property type="evidence" value="ECO:0007669"/>
    <property type="project" value="TreeGrafter"/>
</dbReference>
<proteinExistence type="predicted"/>